<protein>
    <submittedName>
        <fullName evidence="1">ADP-ribosylation factor GTPase-activating protein 2</fullName>
    </submittedName>
</protein>
<gene>
    <name evidence="1" type="primary">ARFGAP2</name>
    <name evidence="1" type="ORF">H4R21_001459</name>
</gene>
<name>A0ACC1LB62_9FUNG</name>
<organism evidence="1 2">
    <name type="scientific">Coemansia helicoidea</name>
    <dbReference type="NCBI Taxonomy" id="1286919"/>
    <lineage>
        <taxon>Eukaryota</taxon>
        <taxon>Fungi</taxon>
        <taxon>Fungi incertae sedis</taxon>
        <taxon>Zoopagomycota</taxon>
        <taxon>Kickxellomycotina</taxon>
        <taxon>Kickxellomycetes</taxon>
        <taxon>Kickxellales</taxon>
        <taxon>Kickxellaceae</taxon>
        <taxon>Coemansia</taxon>
    </lineage>
</organism>
<proteinExistence type="predicted"/>
<comment type="caution">
    <text evidence="1">The sequence shown here is derived from an EMBL/GenBank/DDBJ whole genome shotgun (WGS) entry which is preliminary data.</text>
</comment>
<reference evidence="1" key="1">
    <citation type="submission" date="2022-07" db="EMBL/GenBank/DDBJ databases">
        <title>Phylogenomic reconstructions and comparative analyses of Kickxellomycotina fungi.</title>
        <authorList>
            <person name="Reynolds N.K."/>
            <person name="Stajich J.E."/>
            <person name="Barry K."/>
            <person name="Grigoriev I.V."/>
            <person name="Crous P."/>
            <person name="Smith M.E."/>
        </authorList>
    </citation>
    <scope>NUCLEOTIDE SEQUENCE</scope>
    <source>
        <strain evidence="1">BCRC 34780</strain>
    </source>
</reference>
<dbReference type="EMBL" id="JANBUN010000302">
    <property type="protein sequence ID" value="KAJ2804902.1"/>
    <property type="molecule type" value="Genomic_DNA"/>
</dbReference>
<evidence type="ECO:0000313" key="2">
    <source>
        <dbReference type="Proteomes" id="UP001140087"/>
    </source>
</evidence>
<sequence length="399" mass="41894">MAASPPTKQDIEALFRQLKAKQPENRVCFDCSNKNPTWSSVTYGVYLCLDCSAVHRGLGVHVTFVRSTVLDSWTWDQLRTMKVGGNGNAAAFWRQHGGARLLQGSTAGDAKSKYTGRVAQQYKAHLQKLALHDLASTADGRVHAGVAETALATDADEDDFFEREQSAHLDGAARADVGAGSSLAPPSIIMERSSTPEAADAGPGANEAASAAPKPKASIAPVARAVGGAKPASAKARVAALKSTGGAAGLKGLGGARKLGGAQRLGATPVVDFEAAAARAEAEAREEERLRAMREAVAIQPSISSAQFFGDNSPQEPAARPVYVGSSGSLSSDQYFGRSSGAASHARSTSGEIDLQELGANAREIAQRLLNSSEADTLRRMWSQGASRLSDYLEQFQER</sequence>
<keyword evidence="2" id="KW-1185">Reference proteome</keyword>
<evidence type="ECO:0000313" key="1">
    <source>
        <dbReference type="EMBL" id="KAJ2804902.1"/>
    </source>
</evidence>
<dbReference type="Proteomes" id="UP001140087">
    <property type="component" value="Unassembled WGS sequence"/>
</dbReference>
<accession>A0ACC1LB62</accession>